<dbReference type="PANTHER" id="PTHR42850">
    <property type="entry name" value="METALLOPHOSPHOESTERASE"/>
    <property type="match status" value="1"/>
</dbReference>
<dbReference type="Gene3D" id="3.60.21.10">
    <property type="match status" value="1"/>
</dbReference>
<dbReference type="InterPro" id="IPR050126">
    <property type="entry name" value="Ap4A_hydrolase"/>
</dbReference>
<dbReference type="EMBL" id="JAVDQH010000002">
    <property type="protein sequence ID" value="MDR6242886.1"/>
    <property type="molecule type" value="Genomic_DNA"/>
</dbReference>
<dbReference type="RefSeq" id="WP_188774356.1">
    <property type="nucleotide sequence ID" value="NZ_BMMB01000002.1"/>
</dbReference>
<keyword evidence="4" id="KW-1185">Reference proteome</keyword>
<comment type="similarity">
    <text evidence="1">Belongs to the metallophosphoesterase superfamily. YfcE family.</text>
</comment>
<name>A0ABU1IUI6_9BACL</name>
<organism evidence="3 4">
    <name type="scientific">Paenibacillus hunanensis</name>
    <dbReference type="NCBI Taxonomy" id="539262"/>
    <lineage>
        <taxon>Bacteria</taxon>
        <taxon>Bacillati</taxon>
        <taxon>Bacillota</taxon>
        <taxon>Bacilli</taxon>
        <taxon>Bacillales</taxon>
        <taxon>Paenibacillaceae</taxon>
        <taxon>Paenibacillus</taxon>
    </lineage>
</organism>
<comment type="caution">
    <text evidence="3">The sequence shown here is derived from an EMBL/GenBank/DDBJ whole genome shotgun (WGS) entry which is preliminary data.</text>
</comment>
<evidence type="ECO:0000313" key="4">
    <source>
        <dbReference type="Proteomes" id="UP001185028"/>
    </source>
</evidence>
<dbReference type="Proteomes" id="UP001185028">
    <property type="component" value="Unassembled WGS sequence"/>
</dbReference>
<dbReference type="SUPFAM" id="SSF56300">
    <property type="entry name" value="Metallo-dependent phosphatases"/>
    <property type="match status" value="1"/>
</dbReference>
<sequence length="267" mass="30256">MAKEGQKIAIIADIHGNIAALDAVLHDIDQQGITDIYNLGDSVYGPLQPRETAERLIARGIPSVRGNQDRELENGITDVEGQSDHLHKRTEPMNPPNATFDYMLEQLSVEQIQWLLALPLIRMTEDLYMFHAQPTVDDVPLLEKIEPSGAQWRSDEELNQLLHGIEQPIILCAHTHVPNLKYLPDGRIVINPGSVGLPAYHDDLPYDHVMESRAPHARYVVLDYTNGHWHVTHRSLVYNWEHAAQQASENERHDWAHALRTGRALRG</sequence>
<protein>
    <submittedName>
        <fullName evidence="3">Phosphodiesterase</fullName>
    </submittedName>
</protein>
<dbReference type="Pfam" id="PF12850">
    <property type="entry name" value="Metallophos_2"/>
    <property type="match status" value="1"/>
</dbReference>
<dbReference type="InterPro" id="IPR011152">
    <property type="entry name" value="Pesterase_MJ0912"/>
</dbReference>
<evidence type="ECO:0000313" key="3">
    <source>
        <dbReference type="EMBL" id="MDR6242886.1"/>
    </source>
</evidence>
<evidence type="ECO:0000259" key="2">
    <source>
        <dbReference type="Pfam" id="PF12850"/>
    </source>
</evidence>
<reference evidence="3 4" key="1">
    <citation type="submission" date="2023-07" db="EMBL/GenBank/DDBJ databases">
        <title>Genomic Encyclopedia of Type Strains, Phase IV (KMG-IV): sequencing the most valuable type-strain genomes for metagenomic binning, comparative biology and taxonomic classification.</title>
        <authorList>
            <person name="Goeker M."/>
        </authorList>
    </citation>
    <scope>NUCLEOTIDE SEQUENCE [LARGE SCALE GENOMIC DNA]</scope>
    <source>
        <strain evidence="3 4">DSM 22170</strain>
    </source>
</reference>
<dbReference type="InterPro" id="IPR029052">
    <property type="entry name" value="Metallo-depent_PP-like"/>
</dbReference>
<dbReference type="PANTHER" id="PTHR42850:SF2">
    <property type="entry name" value="BLL5683 PROTEIN"/>
    <property type="match status" value="1"/>
</dbReference>
<evidence type="ECO:0000256" key="1">
    <source>
        <dbReference type="ARBA" id="ARBA00008950"/>
    </source>
</evidence>
<dbReference type="PIRSF" id="PIRSF000883">
    <property type="entry name" value="Pesterase_MJ0912"/>
    <property type="match status" value="1"/>
</dbReference>
<gene>
    <name evidence="3" type="ORF">JOC58_000770</name>
</gene>
<dbReference type="InterPro" id="IPR024654">
    <property type="entry name" value="Calcineurin-like_PHP_lpxH"/>
</dbReference>
<feature type="domain" description="Calcineurin-like phosphoesterase" evidence="2">
    <location>
        <begin position="7"/>
        <end position="200"/>
    </location>
</feature>
<accession>A0ABU1IUI6</accession>
<proteinExistence type="inferred from homology"/>